<dbReference type="EMBL" id="JAVDVI010000001">
    <property type="protein sequence ID" value="MDR6966078.1"/>
    <property type="molecule type" value="Genomic_DNA"/>
</dbReference>
<evidence type="ECO:0000313" key="3">
    <source>
        <dbReference type="Proteomes" id="UP001255185"/>
    </source>
</evidence>
<evidence type="ECO:0000259" key="1">
    <source>
        <dbReference type="Pfam" id="PF13568"/>
    </source>
</evidence>
<dbReference type="RefSeq" id="WP_310023515.1">
    <property type="nucleotide sequence ID" value="NZ_JAVDVI010000001.1"/>
</dbReference>
<accession>A0ABU1TJP2</accession>
<reference evidence="2 3" key="1">
    <citation type="submission" date="2023-07" db="EMBL/GenBank/DDBJ databases">
        <title>Sorghum-associated microbial communities from plants grown in Nebraska, USA.</title>
        <authorList>
            <person name="Schachtman D."/>
        </authorList>
    </citation>
    <scope>NUCLEOTIDE SEQUENCE [LARGE SCALE GENOMIC DNA]</scope>
    <source>
        <strain evidence="2 3">3773</strain>
    </source>
</reference>
<name>A0ABU1TJP2_9FLAO</name>
<dbReference type="InterPro" id="IPR025665">
    <property type="entry name" value="Beta-barrel_OMP_2"/>
</dbReference>
<organism evidence="2 3">
    <name type="scientific">Flavobacterium arsenatis</name>
    <dbReference type="NCBI Taxonomy" id="1484332"/>
    <lineage>
        <taxon>Bacteria</taxon>
        <taxon>Pseudomonadati</taxon>
        <taxon>Bacteroidota</taxon>
        <taxon>Flavobacteriia</taxon>
        <taxon>Flavobacteriales</taxon>
        <taxon>Flavobacteriaceae</taxon>
        <taxon>Flavobacterium</taxon>
    </lineage>
</organism>
<sequence length="202" mass="23014">MMKKLIVLAFFYAFGVSEGNAQVTFKPGVKAGVNFARFTQSDNPNERFYGKTDFYAGIFGALKLSRVYTMQPEIQYSRQGSGIEYIDSNNIKHDDKINISYLSLMLANKFTFDKLNIHVGPTFDIKINDTKKELNSYDNYNYYDDDYSNGIDMAIFIGAGYSITNNLEFEARVKKGIIPVNDGWDSENMVFQLGLAYTFDTK</sequence>
<comment type="caution">
    <text evidence="2">The sequence shown here is derived from an EMBL/GenBank/DDBJ whole genome shotgun (WGS) entry which is preliminary data.</text>
</comment>
<dbReference type="Proteomes" id="UP001255185">
    <property type="component" value="Unassembled WGS sequence"/>
</dbReference>
<proteinExistence type="predicted"/>
<gene>
    <name evidence="2" type="ORF">J2X31_000071</name>
</gene>
<feature type="domain" description="Outer membrane protein beta-barrel" evidence="1">
    <location>
        <begin position="21"/>
        <end position="179"/>
    </location>
</feature>
<evidence type="ECO:0000313" key="2">
    <source>
        <dbReference type="EMBL" id="MDR6966078.1"/>
    </source>
</evidence>
<protein>
    <recommendedName>
        <fullName evidence="1">Outer membrane protein beta-barrel domain-containing protein</fullName>
    </recommendedName>
</protein>
<dbReference type="InterPro" id="IPR011250">
    <property type="entry name" value="OMP/PagP_B-barrel"/>
</dbReference>
<dbReference type="SUPFAM" id="SSF56925">
    <property type="entry name" value="OMPA-like"/>
    <property type="match status" value="1"/>
</dbReference>
<dbReference type="Pfam" id="PF13568">
    <property type="entry name" value="OMP_b-brl_2"/>
    <property type="match status" value="1"/>
</dbReference>
<keyword evidence="3" id="KW-1185">Reference proteome</keyword>